<comment type="similarity">
    <text evidence="1">Belongs to the ETF beta-subunit/FixA family.</text>
</comment>
<feature type="domain" description="Electron transfer flavoprotein alpha/beta-subunit N-terminal" evidence="2">
    <location>
        <begin position="22"/>
        <end position="216"/>
    </location>
</feature>
<dbReference type="InterPro" id="IPR014730">
    <property type="entry name" value="ETF_a/b_N"/>
</dbReference>
<evidence type="ECO:0000259" key="2">
    <source>
        <dbReference type="SMART" id="SM00893"/>
    </source>
</evidence>
<accession>A0A9Y1BK37</accession>
<dbReference type="SMART" id="SM00893">
    <property type="entry name" value="ETF"/>
    <property type="match status" value="1"/>
</dbReference>
<sequence>MKIVVLVKQVPEADKVAVNPETGTLIREGVASILNPFCEYALDEAVRLKQEYPEKEIEVIAISMGPPQAKNALMRCLELGADKAYLLSDRKFAGSDVWATSNALSLGVKKLVPDFDLIFAGKQAIDGDTAQVPPETAEHLAIPQITYGVNTKLENKKIIVKRETEEGYQIVSTRLPALVTMSKGSNIRRMPSMKQVLEARKKPLEIVSADEIGADDTKVGLNASPTQVAKVFAPPEKGGGEIIDGREEPKLAAKKIFEFLVANNFI</sequence>
<dbReference type="AlphaFoldDB" id="A0A9Y1BK37"/>
<name>A0A9Y1BK37_9ARCH</name>
<evidence type="ECO:0000313" key="3">
    <source>
        <dbReference type="EMBL" id="UJG40296.1"/>
    </source>
</evidence>
<dbReference type="Gene3D" id="3.40.50.620">
    <property type="entry name" value="HUPs"/>
    <property type="match status" value="1"/>
</dbReference>
<proteinExistence type="inferred from homology"/>
<dbReference type="PANTHER" id="PTHR21294">
    <property type="entry name" value="ELECTRON TRANSFER FLAVOPROTEIN BETA-SUBUNIT"/>
    <property type="match status" value="1"/>
</dbReference>
<dbReference type="Pfam" id="PF01012">
    <property type="entry name" value="ETF"/>
    <property type="match status" value="1"/>
</dbReference>
<organism evidence="3">
    <name type="scientific">Candidatus Heimdallarchaeum aukensis</name>
    <dbReference type="NCBI Taxonomy" id="2876573"/>
    <lineage>
        <taxon>Archaea</taxon>
        <taxon>Promethearchaeati</taxon>
        <taxon>Candidatus Heimdallarchaeota</taxon>
        <taxon>Candidatus Heimdallarchaeia (ex Rinke et al. 2021) (nom. nud.)</taxon>
        <taxon>Candidatus Heimdallarchaeales</taxon>
        <taxon>Candidatus Heimdallarchaeaceae</taxon>
        <taxon>Candidatus Heimdallarchaeum</taxon>
    </lineage>
</organism>
<gene>
    <name evidence="3" type="ORF">K9W45_10700</name>
</gene>
<dbReference type="EMBL" id="CP084166">
    <property type="protein sequence ID" value="UJG40296.1"/>
    <property type="molecule type" value="Genomic_DNA"/>
</dbReference>
<dbReference type="InterPro" id="IPR012255">
    <property type="entry name" value="ETF_b"/>
</dbReference>
<dbReference type="Proteomes" id="UP001201020">
    <property type="component" value="Chromosome"/>
</dbReference>
<dbReference type="PANTHER" id="PTHR21294:SF17">
    <property type="entry name" value="PROTEIN FIXA"/>
    <property type="match status" value="1"/>
</dbReference>
<evidence type="ECO:0000256" key="1">
    <source>
        <dbReference type="ARBA" id="ARBA00007557"/>
    </source>
</evidence>
<dbReference type="PROSITE" id="PS01065">
    <property type="entry name" value="ETF_BETA"/>
    <property type="match status" value="1"/>
</dbReference>
<dbReference type="GO" id="GO:0009055">
    <property type="term" value="F:electron transfer activity"/>
    <property type="evidence" value="ECO:0007669"/>
    <property type="project" value="InterPro"/>
</dbReference>
<protein>
    <submittedName>
        <fullName evidence="3">Electron transfer flavoprotein subunit beta/FixA family protein</fullName>
    </submittedName>
</protein>
<dbReference type="PIRSF" id="PIRSF000090">
    <property type="entry name" value="Beta-ETF"/>
    <property type="match status" value="1"/>
</dbReference>
<dbReference type="InterPro" id="IPR014729">
    <property type="entry name" value="Rossmann-like_a/b/a_fold"/>
</dbReference>
<reference evidence="3" key="1">
    <citation type="journal article" date="2022" name="Nat. Microbiol.">
        <title>Unique mobile elements and scalable gene flow at the prokaryote-eukaryote boundary revealed by circularized Asgard archaea genomes.</title>
        <authorList>
            <person name="Wu F."/>
            <person name="Speth D.R."/>
            <person name="Philosof A."/>
            <person name="Cremiere A."/>
            <person name="Narayanan A."/>
            <person name="Barco R.A."/>
            <person name="Connon S.A."/>
            <person name="Amend J.P."/>
            <person name="Antoshechkin I.A."/>
            <person name="Orphan V.J."/>
        </authorList>
    </citation>
    <scope>NUCLEOTIDE SEQUENCE</scope>
    <source>
        <strain evidence="3">PM71</strain>
    </source>
</reference>
<dbReference type="CDD" id="cd01714">
    <property type="entry name" value="ETF_beta"/>
    <property type="match status" value="1"/>
</dbReference>
<dbReference type="SUPFAM" id="SSF52402">
    <property type="entry name" value="Adenine nucleotide alpha hydrolases-like"/>
    <property type="match status" value="1"/>
</dbReference>
<dbReference type="InterPro" id="IPR033948">
    <property type="entry name" value="ETF_beta_N"/>
</dbReference>
<dbReference type="InterPro" id="IPR000049">
    <property type="entry name" value="ET-Flavoprotein_bsu_CS"/>
</dbReference>